<accession>A0A382AF82</accession>
<dbReference type="AlphaFoldDB" id="A0A382AF82"/>
<feature type="non-terminal residue" evidence="1">
    <location>
        <position position="1"/>
    </location>
</feature>
<gene>
    <name evidence="1" type="ORF">METZ01_LOCUS152626</name>
</gene>
<protein>
    <submittedName>
        <fullName evidence="1">Uncharacterized protein</fullName>
    </submittedName>
</protein>
<evidence type="ECO:0000313" key="1">
    <source>
        <dbReference type="EMBL" id="SVA99772.1"/>
    </source>
</evidence>
<dbReference type="EMBL" id="UINC01024998">
    <property type="protein sequence ID" value="SVA99772.1"/>
    <property type="molecule type" value="Genomic_DNA"/>
</dbReference>
<organism evidence="1">
    <name type="scientific">marine metagenome</name>
    <dbReference type="NCBI Taxonomy" id="408172"/>
    <lineage>
        <taxon>unclassified sequences</taxon>
        <taxon>metagenomes</taxon>
        <taxon>ecological metagenomes</taxon>
    </lineage>
</organism>
<sequence length="149" mass="16569">KLYLRMNNGEGIVAFDLSSNVKHGTLNNMDDPNWVSSSSTILGKEAIFVDGIYDDDDPTDWSTYNDVDDFNGVDFTDDYYTGITGTITVEYVSVHQDTWAISTVADPTDYKQVTVRVNIPGGDAYTQLRAIKSAKTIQHYALTYSPYGN</sequence>
<reference evidence="1" key="1">
    <citation type="submission" date="2018-05" db="EMBL/GenBank/DDBJ databases">
        <authorList>
            <person name="Lanie J.A."/>
            <person name="Ng W.-L."/>
            <person name="Kazmierczak K.M."/>
            <person name="Andrzejewski T.M."/>
            <person name="Davidsen T.M."/>
            <person name="Wayne K.J."/>
            <person name="Tettelin H."/>
            <person name="Glass J.I."/>
            <person name="Rusch D."/>
            <person name="Podicherti R."/>
            <person name="Tsui H.-C.T."/>
            <person name="Winkler M.E."/>
        </authorList>
    </citation>
    <scope>NUCLEOTIDE SEQUENCE</scope>
</reference>
<proteinExistence type="predicted"/>
<name>A0A382AF82_9ZZZZ</name>